<accession>A0A853IK87</accession>
<proteinExistence type="predicted"/>
<comment type="caution">
    <text evidence="1">The sequence shown here is derived from an EMBL/GenBank/DDBJ whole genome shotgun (WGS) entry which is preliminary data.</text>
</comment>
<evidence type="ECO:0000313" key="2">
    <source>
        <dbReference type="Proteomes" id="UP000569732"/>
    </source>
</evidence>
<protein>
    <submittedName>
        <fullName evidence="1">DUF2793 domain-containing protein</fullName>
    </submittedName>
</protein>
<dbReference type="AlphaFoldDB" id="A0A853IK87"/>
<dbReference type="EMBL" id="JACCKB010000093">
    <property type="protein sequence ID" value="NYZ69495.1"/>
    <property type="molecule type" value="Genomic_DNA"/>
</dbReference>
<dbReference type="Proteomes" id="UP000569732">
    <property type="component" value="Unassembled WGS sequence"/>
</dbReference>
<dbReference type="InterPro" id="IPR021251">
    <property type="entry name" value="DUF2793"/>
</dbReference>
<evidence type="ECO:0000313" key="1">
    <source>
        <dbReference type="EMBL" id="NYZ69495.1"/>
    </source>
</evidence>
<keyword evidence="2" id="KW-1185">Reference proteome</keyword>
<dbReference type="RefSeq" id="WP_180571481.1">
    <property type="nucleotide sequence ID" value="NZ_JACCKB010000093.1"/>
</dbReference>
<sequence>MAKQEVNIGLNYGWSLGESGWNLQMDENLKAIGALLVISVLSATTTEPPASPTPGDRYLVPVGATGVWQENINKVVRWDGSAWEVYTPHNGWEVTAQDTMQRWHYNSENWDLLGNRLARFESDEAATEGNIPVGGTYVNSKTGVIHVRLA</sequence>
<gene>
    <name evidence="1" type="ORF">H0A36_26105</name>
</gene>
<organism evidence="1 2">
    <name type="scientific">Spartinivicinus marinus</name>
    <dbReference type="NCBI Taxonomy" id="2994442"/>
    <lineage>
        <taxon>Bacteria</taxon>
        <taxon>Pseudomonadati</taxon>
        <taxon>Pseudomonadota</taxon>
        <taxon>Gammaproteobacteria</taxon>
        <taxon>Oceanospirillales</taxon>
        <taxon>Zooshikellaceae</taxon>
        <taxon>Spartinivicinus</taxon>
    </lineage>
</organism>
<reference evidence="1 2" key="1">
    <citation type="submission" date="2020-07" db="EMBL/GenBank/DDBJ databases">
        <title>Endozoicomonas sp. nov., isolated from sediment.</title>
        <authorList>
            <person name="Gu T."/>
        </authorList>
    </citation>
    <scope>NUCLEOTIDE SEQUENCE [LARGE SCALE GENOMIC DNA]</scope>
    <source>
        <strain evidence="1 2">SM1973</strain>
    </source>
</reference>
<dbReference type="Pfam" id="PF10983">
    <property type="entry name" value="DUF2793"/>
    <property type="match status" value="1"/>
</dbReference>
<name>A0A853IK87_9GAMM</name>